<reference evidence="5 6" key="1">
    <citation type="journal article" date="2011" name="PLoS Genet.">
        <title>Genome sequencing and comparative transcriptomics of the model entomopathogenic fungi Metarhizium anisopliae and M. acridum.</title>
        <authorList>
            <person name="Gao Q."/>
            <person name="Jin K."/>
            <person name="Ying S.H."/>
            <person name="Zhang Y."/>
            <person name="Xiao G."/>
            <person name="Shang Y."/>
            <person name="Duan Z."/>
            <person name="Hu X."/>
            <person name="Xie X.Q."/>
            <person name="Zhou G."/>
            <person name="Peng G."/>
            <person name="Luo Z."/>
            <person name="Huang W."/>
            <person name="Wang B."/>
            <person name="Fang W."/>
            <person name="Wang S."/>
            <person name="Zhong Y."/>
            <person name="Ma L.J."/>
            <person name="St Leger R.J."/>
            <person name="Zhao G.P."/>
            <person name="Pei Y."/>
            <person name="Feng M.G."/>
            <person name="Xia Y."/>
            <person name="Wang C."/>
        </authorList>
    </citation>
    <scope>NUCLEOTIDE SEQUENCE [LARGE SCALE GENOMIC DNA]</scope>
    <source>
        <strain evidence="6">ARSEF 23 / ATCC MYA-3075</strain>
    </source>
</reference>
<evidence type="ECO:0000313" key="6">
    <source>
        <dbReference type="Proteomes" id="UP000002498"/>
    </source>
</evidence>
<dbReference type="PANTHER" id="PTHR11360">
    <property type="entry name" value="MONOCARBOXYLATE TRANSPORTER"/>
    <property type="match status" value="1"/>
</dbReference>
<comment type="subcellular location">
    <subcellularLocation>
        <location evidence="1">Membrane</location>
        <topology evidence="1">Multi-pass membrane protein</topology>
    </subcellularLocation>
</comment>
<dbReference type="GO" id="GO:0022857">
    <property type="term" value="F:transmembrane transporter activity"/>
    <property type="evidence" value="ECO:0007669"/>
    <property type="project" value="InterPro"/>
</dbReference>
<feature type="transmembrane region" description="Helical" evidence="4">
    <location>
        <begin position="74"/>
        <end position="92"/>
    </location>
</feature>
<keyword evidence="4" id="KW-1133">Transmembrane helix</keyword>
<dbReference type="PANTHER" id="PTHR11360:SF234">
    <property type="entry name" value="MFS-TYPE TRANSPORTER DBAD-RELATED"/>
    <property type="match status" value="1"/>
</dbReference>
<feature type="transmembrane region" description="Helical" evidence="4">
    <location>
        <begin position="430"/>
        <end position="451"/>
    </location>
</feature>
<evidence type="ECO:0000256" key="1">
    <source>
        <dbReference type="ARBA" id="ARBA00004141"/>
    </source>
</evidence>
<sequence length="497" mass="53001">MTDKYTYMEGVDTSAAVTAAGSRASRNGAEPAENEPSAGGILRNDGAAVEAQKATEKPDQVHLMATRPNGGWKAWLQVSCGFFLFFNTYGLINTFGIYQTYYTANFHFDPSRASLIGGIQTFLVFFASGAGGPLYDAGYTRFLVTAGAILIVFGTMMQSLCTEYWQFILAESFCIGLGGGLTSFLGPAVLSTYFTSRYPLTVGIAASGTGIGGIILPIVFRELQPKIGFPWTVRVIGFILFATLMLPVFFLRPRLIPGAGRKAIDKTAFTDWPFAVFLIGNFIYLLGGFTPFFYIQVYAVEKNIADASLSFYIISIMNAVSAIGRILPNFLSPYTGPFNMLIFTSILTFVFAFAFEGAQSVGSLIVVSALYGGATGLFFALQPVVVIGLSPNPKLTGTRVGMAFCFLSFAVLASNPIAGAIQTAGGFSGVWIWTGVVTAVGTAIMFAARLIKTEVSVIFSAVMGSFLLNKKLGPVGRSGIALCLLGAALVIIYVPAE</sequence>
<feature type="region of interest" description="Disordered" evidence="3">
    <location>
        <begin position="19"/>
        <end position="41"/>
    </location>
</feature>
<comment type="caution">
    <text evidence="5">The sequence shown here is derived from an EMBL/GenBank/DDBJ whole genome shotgun (WGS) entry which is preliminary data.</text>
</comment>
<keyword evidence="6" id="KW-1185">Reference proteome</keyword>
<evidence type="ECO:0000256" key="2">
    <source>
        <dbReference type="ARBA" id="ARBA00006727"/>
    </source>
</evidence>
<dbReference type="OrthoDB" id="6509908at2759"/>
<reference evidence="5 6" key="2">
    <citation type="journal article" date="2014" name="Proc. Natl. Acad. Sci. U.S.A.">
        <title>Trajectory and genomic determinants of fungal-pathogen speciation and host adaptation.</title>
        <authorList>
            <person name="Hu X."/>
            <person name="Xiao G."/>
            <person name="Zheng P."/>
            <person name="Shang Y."/>
            <person name="Su Y."/>
            <person name="Zhang X."/>
            <person name="Liu X."/>
            <person name="Zhan S."/>
            <person name="St Leger R.J."/>
            <person name="Wang C."/>
        </authorList>
    </citation>
    <scope>GENOME REANNOTATION</scope>
    <source>
        <strain evidence="6">ARSEF 23 / ATCC MYA-3075</strain>
    </source>
</reference>
<comment type="similarity">
    <text evidence="2">Belongs to the major facilitator superfamily. Monocarboxylate porter (TC 2.A.1.13) family.</text>
</comment>
<evidence type="ECO:0000256" key="3">
    <source>
        <dbReference type="SAM" id="MobiDB-lite"/>
    </source>
</evidence>
<feature type="transmembrane region" description="Helical" evidence="4">
    <location>
        <begin position="142"/>
        <end position="158"/>
    </location>
</feature>
<dbReference type="Proteomes" id="UP000002498">
    <property type="component" value="Unassembled WGS sequence"/>
</dbReference>
<feature type="transmembrane region" description="Helical" evidence="4">
    <location>
        <begin position="198"/>
        <end position="219"/>
    </location>
</feature>
<proteinExistence type="inferred from homology"/>
<dbReference type="Gene3D" id="1.20.1250.20">
    <property type="entry name" value="MFS general substrate transporter like domains"/>
    <property type="match status" value="1"/>
</dbReference>
<accession>E9F5D1</accession>
<name>E9F5D1_METRA</name>
<feature type="transmembrane region" description="Helical" evidence="4">
    <location>
        <begin position="400"/>
        <end position="418"/>
    </location>
</feature>
<gene>
    <name evidence="5" type="ORF">MAA_07480</name>
</gene>
<feature type="transmembrane region" description="Helical" evidence="4">
    <location>
        <begin position="164"/>
        <end position="186"/>
    </location>
</feature>
<dbReference type="HOGENOM" id="CLU_001265_1_1_1"/>
<dbReference type="RefSeq" id="XP_007823669.1">
    <property type="nucleotide sequence ID" value="XM_007825478.1"/>
</dbReference>
<protein>
    <submittedName>
        <fullName evidence="5">Major facilitator superfamily domain, general substrate transporter</fullName>
    </submittedName>
</protein>
<dbReference type="Pfam" id="PF07690">
    <property type="entry name" value="MFS_1"/>
    <property type="match status" value="1"/>
</dbReference>
<dbReference type="InterPro" id="IPR050327">
    <property type="entry name" value="Proton-linked_MCT"/>
</dbReference>
<evidence type="ECO:0000256" key="4">
    <source>
        <dbReference type="SAM" id="Phobius"/>
    </source>
</evidence>
<feature type="transmembrane region" description="Helical" evidence="4">
    <location>
        <begin position="472"/>
        <end position="494"/>
    </location>
</feature>
<dbReference type="EMBL" id="ADNJ02000014">
    <property type="protein sequence ID" value="EFY96934.1"/>
    <property type="molecule type" value="Genomic_DNA"/>
</dbReference>
<feature type="transmembrane region" description="Helical" evidence="4">
    <location>
        <begin position="112"/>
        <end position="135"/>
    </location>
</feature>
<keyword evidence="4" id="KW-0472">Membrane</keyword>
<organism evidence="5 6">
    <name type="scientific">Metarhizium robertsii (strain ARSEF 23 / ATCC MYA-3075)</name>
    <name type="common">Metarhizium anisopliae (strain ARSEF 23)</name>
    <dbReference type="NCBI Taxonomy" id="655844"/>
    <lineage>
        <taxon>Eukaryota</taxon>
        <taxon>Fungi</taxon>
        <taxon>Dikarya</taxon>
        <taxon>Ascomycota</taxon>
        <taxon>Pezizomycotina</taxon>
        <taxon>Sordariomycetes</taxon>
        <taxon>Hypocreomycetidae</taxon>
        <taxon>Hypocreales</taxon>
        <taxon>Clavicipitaceae</taxon>
        <taxon>Metarhizium</taxon>
    </lineage>
</organism>
<keyword evidence="4" id="KW-0812">Transmembrane</keyword>
<evidence type="ECO:0000313" key="5">
    <source>
        <dbReference type="EMBL" id="EFY96934.1"/>
    </source>
</evidence>
<dbReference type="InterPro" id="IPR011701">
    <property type="entry name" value="MFS"/>
</dbReference>
<feature type="transmembrane region" description="Helical" evidence="4">
    <location>
        <begin position="272"/>
        <end position="295"/>
    </location>
</feature>
<dbReference type="GO" id="GO:0016020">
    <property type="term" value="C:membrane"/>
    <property type="evidence" value="ECO:0007669"/>
    <property type="project" value="UniProtKB-SubCell"/>
</dbReference>
<feature type="transmembrane region" description="Helical" evidence="4">
    <location>
        <begin position="361"/>
        <end position="388"/>
    </location>
</feature>
<feature type="transmembrane region" description="Helical" evidence="4">
    <location>
        <begin position="231"/>
        <end position="251"/>
    </location>
</feature>
<dbReference type="AlphaFoldDB" id="E9F5D1"/>
<dbReference type="KEGG" id="maj:MAA_07480"/>
<dbReference type="SUPFAM" id="SSF103473">
    <property type="entry name" value="MFS general substrate transporter"/>
    <property type="match status" value="1"/>
</dbReference>
<feature type="transmembrane region" description="Helical" evidence="4">
    <location>
        <begin position="307"/>
        <end position="326"/>
    </location>
</feature>
<feature type="transmembrane region" description="Helical" evidence="4">
    <location>
        <begin position="338"/>
        <end position="355"/>
    </location>
</feature>
<dbReference type="InterPro" id="IPR036259">
    <property type="entry name" value="MFS_trans_sf"/>
</dbReference>
<dbReference type="GeneID" id="19261766"/>